<dbReference type="GO" id="GO:0006402">
    <property type="term" value="P:mRNA catabolic process"/>
    <property type="evidence" value="ECO:0007669"/>
    <property type="project" value="TreeGrafter"/>
</dbReference>
<reference evidence="1 2" key="1">
    <citation type="submission" date="2019-07" db="EMBL/GenBank/DDBJ databases">
        <authorList>
            <person name="Cremers G."/>
        </authorList>
    </citation>
    <scope>NUCLEOTIDE SEQUENCE [LARGE SCALE GENOMIC DNA]</scope>
</reference>
<dbReference type="GO" id="GO:0003677">
    <property type="term" value="F:DNA binding"/>
    <property type="evidence" value="ECO:0007669"/>
    <property type="project" value="InterPro"/>
</dbReference>
<accession>A0A564ZJY2</accession>
<protein>
    <submittedName>
        <fullName evidence="1">PemK-like protein</fullName>
    </submittedName>
</protein>
<gene>
    <name evidence="1" type="ORF">MELA_01868</name>
</gene>
<dbReference type="PANTHER" id="PTHR33988">
    <property type="entry name" value="ENDORIBONUCLEASE MAZF-RELATED"/>
    <property type="match status" value="1"/>
</dbReference>
<dbReference type="GO" id="GO:0016075">
    <property type="term" value="P:rRNA catabolic process"/>
    <property type="evidence" value="ECO:0007669"/>
    <property type="project" value="TreeGrafter"/>
</dbReference>
<evidence type="ECO:0000313" key="1">
    <source>
        <dbReference type="EMBL" id="VUZ85483.1"/>
    </source>
</evidence>
<dbReference type="Proteomes" id="UP000334340">
    <property type="component" value="Unassembled WGS sequence"/>
</dbReference>
<dbReference type="PANTHER" id="PTHR33988:SF1">
    <property type="entry name" value="ENDORIBONUCLEASE MAZF7-RELATED"/>
    <property type="match status" value="1"/>
</dbReference>
<dbReference type="SUPFAM" id="SSF50118">
    <property type="entry name" value="Cell growth inhibitor/plasmid maintenance toxic component"/>
    <property type="match status" value="1"/>
</dbReference>
<sequence length="108" mass="11653">MRPPCRGEVWLVDLGLAAKIRPCLVLGVPHAEEDRALITVVPHTTSLRGTGYEIAVPVPFLRSGAFDAQGIVTVPTVRLMRPLGILSPEQLQAVVAGVCFWIGIDIRS</sequence>
<dbReference type="InterPro" id="IPR011067">
    <property type="entry name" value="Plasmid_toxin/cell-grow_inhib"/>
</dbReference>
<dbReference type="EMBL" id="CABIKM010000026">
    <property type="protein sequence ID" value="VUZ85483.1"/>
    <property type="molecule type" value="Genomic_DNA"/>
</dbReference>
<dbReference type="GO" id="GO:0004521">
    <property type="term" value="F:RNA endonuclease activity"/>
    <property type="evidence" value="ECO:0007669"/>
    <property type="project" value="TreeGrafter"/>
</dbReference>
<keyword evidence="2" id="KW-1185">Reference proteome</keyword>
<proteinExistence type="predicted"/>
<dbReference type="Gene3D" id="2.30.30.110">
    <property type="match status" value="1"/>
</dbReference>
<evidence type="ECO:0000313" key="2">
    <source>
        <dbReference type="Proteomes" id="UP000334340"/>
    </source>
</evidence>
<organism evidence="1 2">
    <name type="scientific">Candidatus Methylomirabilis lanthanidiphila</name>
    <dbReference type="NCBI Taxonomy" id="2211376"/>
    <lineage>
        <taxon>Bacteria</taxon>
        <taxon>Candidatus Methylomirabilota</taxon>
        <taxon>Candidatus Methylomirabilia</taxon>
        <taxon>Candidatus Methylomirabilales</taxon>
        <taxon>Candidatus Methylomirabilaceae</taxon>
        <taxon>Candidatus Methylomirabilis</taxon>
    </lineage>
</organism>
<dbReference type="AlphaFoldDB" id="A0A564ZJY2"/>
<dbReference type="Pfam" id="PF02452">
    <property type="entry name" value="PemK_toxin"/>
    <property type="match status" value="1"/>
</dbReference>
<dbReference type="InterPro" id="IPR003477">
    <property type="entry name" value="PemK-like"/>
</dbReference>
<name>A0A564ZJY2_9BACT</name>